<name>A0A556MJD9_9FLAO</name>
<dbReference type="GO" id="GO:0005524">
    <property type="term" value="F:ATP binding"/>
    <property type="evidence" value="ECO:0007669"/>
    <property type="project" value="UniProtKB-KW"/>
</dbReference>
<dbReference type="UniPathway" id="UPA00253">
    <property type="reaction ID" value="UER00332"/>
</dbReference>
<evidence type="ECO:0000256" key="4">
    <source>
        <dbReference type="ARBA" id="ARBA00022642"/>
    </source>
</evidence>
<keyword evidence="5 11" id="KW-0808">Transferase</keyword>
<evidence type="ECO:0000256" key="10">
    <source>
        <dbReference type="ARBA" id="ARBA00048721"/>
    </source>
</evidence>
<dbReference type="NCBIfam" id="TIGR00482">
    <property type="entry name" value="nicotinate (nicotinamide) nucleotide adenylyltransferase"/>
    <property type="match status" value="1"/>
</dbReference>
<dbReference type="AlphaFoldDB" id="A0A556MJD9"/>
<comment type="catalytic activity">
    <reaction evidence="10 11">
        <text>nicotinate beta-D-ribonucleotide + ATP + H(+) = deamido-NAD(+) + diphosphate</text>
        <dbReference type="Rhea" id="RHEA:22860"/>
        <dbReference type="ChEBI" id="CHEBI:15378"/>
        <dbReference type="ChEBI" id="CHEBI:30616"/>
        <dbReference type="ChEBI" id="CHEBI:33019"/>
        <dbReference type="ChEBI" id="CHEBI:57502"/>
        <dbReference type="ChEBI" id="CHEBI:58437"/>
        <dbReference type="EC" id="2.7.7.18"/>
    </reaction>
</comment>
<reference evidence="13 14" key="1">
    <citation type="submission" date="2019-07" db="EMBL/GenBank/DDBJ databases">
        <authorList>
            <person name="Huq M.A."/>
        </authorList>
    </citation>
    <scope>NUCLEOTIDE SEQUENCE [LARGE SCALE GENOMIC DNA]</scope>
    <source>
        <strain evidence="13 14">MAH-3</strain>
    </source>
</reference>
<dbReference type="InterPro" id="IPR005248">
    <property type="entry name" value="NadD/NMNAT"/>
</dbReference>
<feature type="domain" description="Cytidyltransferase-like" evidence="12">
    <location>
        <begin position="5"/>
        <end position="177"/>
    </location>
</feature>
<dbReference type="GO" id="GO:0004515">
    <property type="term" value="F:nicotinate-nucleotide adenylyltransferase activity"/>
    <property type="evidence" value="ECO:0007669"/>
    <property type="project" value="UniProtKB-UniRule"/>
</dbReference>
<evidence type="ECO:0000256" key="1">
    <source>
        <dbReference type="ARBA" id="ARBA00002324"/>
    </source>
</evidence>
<keyword evidence="8 11" id="KW-0067">ATP-binding</keyword>
<comment type="caution">
    <text evidence="13">The sequence shown here is derived from an EMBL/GenBank/DDBJ whole genome shotgun (WGS) entry which is preliminary data.</text>
</comment>
<evidence type="ECO:0000256" key="5">
    <source>
        <dbReference type="ARBA" id="ARBA00022679"/>
    </source>
</evidence>
<keyword evidence="9 11" id="KW-0520">NAD</keyword>
<dbReference type="SUPFAM" id="SSF52374">
    <property type="entry name" value="Nucleotidylyl transferase"/>
    <property type="match status" value="1"/>
</dbReference>
<evidence type="ECO:0000313" key="13">
    <source>
        <dbReference type="EMBL" id="TSJ39983.1"/>
    </source>
</evidence>
<keyword evidence="6 11" id="KW-0548">Nucleotidyltransferase</keyword>
<organism evidence="13 14">
    <name type="scientific">Fluviicola chungangensis</name>
    <dbReference type="NCBI Taxonomy" id="2597671"/>
    <lineage>
        <taxon>Bacteria</taxon>
        <taxon>Pseudomonadati</taxon>
        <taxon>Bacteroidota</taxon>
        <taxon>Flavobacteriia</taxon>
        <taxon>Flavobacteriales</taxon>
        <taxon>Crocinitomicaceae</taxon>
        <taxon>Fluviicola</taxon>
    </lineage>
</organism>
<keyword evidence="14" id="KW-1185">Reference proteome</keyword>
<dbReference type="EC" id="2.7.7.18" evidence="11"/>
<evidence type="ECO:0000256" key="11">
    <source>
        <dbReference type="HAMAP-Rule" id="MF_00244"/>
    </source>
</evidence>
<evidence type="ECO:0000313" key="14">
    <source>
        <dbReference type="Proteomes" id="UP000316008"/>
    </source>
</evidence>
<dbReference type="Gene3D" id="3.40.50.620">
    <property type="entry name" value="HUPs"/>
    <property type="match status" value="1"/>
</dbReference>
<dbReference type="EMBL" id="VLPL01000010">
    <property type="protein sequence ID" value="TSJ39983.1"/>
    <property type="molecule type" value="Genomic_DNA"/>
</dbReference>
<evidence type="ECO:0000256" key="6">
    <source>
        <dbReference type="ARBA" id="ARBA00022695"/>
    </source>
</evidence>
<dbReference type="Proteomes" id="UP000316008">
    <property type="component" value="Unassembled WGS sequence"/>
</dbReference>
<dbReference type="InterPro" id="IPR004821">
    <property type="entry name" value="Cyt_trans-like"/>
</dbReference>
<dbReference type="PANTHER" id="PTHR39321:SF3">
    <property type="entry name" value="PHOSPHOPANTETHEINE ADENYLYLTRANSFERASE"/>
    <property type="match status" value="1"/>
</dbReference>
<dbReference type="Pfam" id="PF01467">
    <property type="entry name" value="CTP_transf_like"/>
    <property type="match status" value="1"/>
</dbReference>
<dbReference type="PANTHER" id="PTHR39321">
    <property type="entry name" value="NICOTINATE-NUCLEOTIDE ADENYLYLTRANSFERASE-RELATED"/>
    <property type="match status" value="1"/>
</dbReference>
<dbReference type="CDD" id="cd02165">
    <property type="entry name" value="NMNAT"/>
    <property type="match status" value="1"/>
</dbReference>
<evidence type="ECO:0000259" key="12">
    <source>
        <dbReference type="Pfam" id="PF01467"/>
    </source>
</evidence>
<dbReference type="InterPro" id="IPR014729">
    <property type="entry name" value="Rossmann-like_a/b/a_fold"/>
</dbReference>
<evidence type="ECO:0000256" key="2">
    <source>
        <dbReference type="ARBA" id="ARBA00005019"/>
    </source>
</evidence>
<evidence type="ECO:0000256" key="8">
    <source>
        <dbReference type="ARBA" id="ARBA00022840"/>
    </source>
</evidence>
<dbReference type="RefSeq" id="WP_144334399.1">
    <property type="nucleotide sequence ID" value="NZ_VLPL01000010.1"/>
</dbReference>
<comment type="pathway">
    <text evidence="2 11">Cofactor biosynthesis; NAD(+) biosynthesis; deamido-NAD(+) from nicotinate D-ribonucleotide: step 1/1.</text>
</comment>
<sequence length="204" mass="24072">MRVGLYFGTFNPIHVGHLVIANYMAEYTDIDQVWLVVTPQNPLKLKSSLLPDYHRLAIVNEAIQDNINLKASDIEFKLPQPNYTATTLAYLKEKYPKHEFSLIMGEDNLRTFHKWYNHEHLLTNYKFYVYPRVLTIQEEEEVQEIGHHPENGFKNHPNIIMCEDAPVMKVSSSFVRHAIKEGKDVRYLLTDPVRKYIDEMNFYR</sequence>
<accession>A0A556MJD9</accession>
<keyword evidence="4 11" id="KW-0662">Pyridine nucleotide biosynthesis</keyword>
<evidence type="ECO:0000256" key="9">
    <source>
        <dbReference type="ARBA" id="ARBA00023027"/>
    </source>
</evidence>
<dbReference type="GO" id="GO:0009435">
    <property type="term" value="P:NAD+ biosynthetic process"/>
    <property type="evidence" value="ECO:0007669"/>
    <property type="project" value="UniProtKB-UniRule"/>
</dbReference>
<dbReference type="OrthoDB" id="5295945at2"/>
<dbReference type="HAMAP" id="MF_00244">
    <property type="entry name" value="NaMN_adenylyltr"/>
    <property type="match status" value="1"/>
</dbReference>
<comment type="similarity">
    <text evidence="3 11">Belongs to the NadD family.</text>
</comment>
<gene>
    <name evidence="11" type="primary">nadD</name>
    <name evidence="13" type="ORF">FO442_16895</name>
</gene>
<proteinExistence type="inferred from homology"/>
<evidence type="ECO:0000256" key="7">
    <source>
        <dbReference type="ARBA" id="ARBA00022741"/>
    </source>
</evidence>
<comment type="function">
    <text evidence="1 11">Catalyzes the reversible adenylation of nicotinate mononucleotide (NaMN) to nicotinic acid adenine dinucleotide (NaAD).</text>
</comment>
<keyword evidence="7 11" id="KW-0547">Nucleotide-binding</keyword>
<evidence type="ECO:0000256" key="3">
    <source>
        <dbReference type="ARBA" id="ARBA00009014"/>
    </source>
</evidence>
<protein>
    <recommendedName>
        <fullName evidence="11">Probable nicotinate-nucleotide adenylyltransferase</fullName>
        <ecNumber evidence="11">2.7.7.18</ecNumber>
    </recommendedName>
    <alternativeName>
        <fullName evidence="11">Deamido-NAD(+) diphosphorylase</fullName>
    </alternativeName>
    <alternativeName>
        <fullName evidence="11">Deamido-NAD(+) pyrophosphorylase</fullName>
    </alternativeName>
    <alternativeName>
        <fullName evidence="11">Nicotinate mononucleotide adenylyltransferase</fullName>
        <shortName evidence="11">NaMN adenylyltransferase</shortName>
    </alternativeName>
</protein>